<proteinExistence type="predicted"/>
<keyword evidence="3" id="KW-1185">Reference proteome</keyword>
<organism evidence="2 3">
    <name type="scientific">Halocaridina rubra</name>
    <name type="common">Hawaiian red shrimp</name>
    <dbReference type="NCBI Taxonomy" id="373956"/>
    <lineage>
        <taxon>Eukaryota</taxon>
        <taxon>Metazoa</taxon>
        <taxon>Ecdysozoa</taxon>
        <taxon>Arthropoda</taxon>
        <taxon>Crustacea</taxon>
        <taxon>Multicrustacea</taxon>
        <taxon>Malacostraca</taxon>
        <taxon>Eumalacostraca</taxon>
        <taxon>Eucarida</taxon>
        <taxon>Decapoda</taxon>
        <taxon>Pleocyemata</taxon>
        <taxon>Caridea</taxon>
        <taxon>Atyoidea</taxon>
        <taxon>Atyidae</taxon>
        <taxon>Halocaridina</taxon>
    </lineage>
</organism>
<evidence type="ECO:0000256" key="1">
    <source>
        <dbReference type="SAM" id="MobiDB-lite"/>
    </source>
</evidence>
<dbReference type="EMBL" id="JAXCGZ010013254">
    <property type="protein sequence ID" value="KAK7073110.1"/>
    <property type="molecule type" value="Genomic_DNA"/>
</dbReference>
<accession>A0AAN8WVJ7</accession>
<feature type="region of interest" description="Disordered" evidence="1">
    <location>
        <begin position="173"/>
        <end position="198"/>
    </location>
</feature>
<name>A0AAN8WVJ7_HALRR</name>
<feature type="non-terminal residue" evidence="2">
    <location>
        <position position="1"/>
    </location>
</feature>
<sequence>VKDASSEIRNQRRNLLPIIACHETDEHLGSISSALPPELLNVLKQIMNPLAMQKMIESVKKGESSLKEELAECEELQTMDVSVNVPSNLFALTDGSEPSTVEQPNHHHISHSFQSKPKRPHCEDYKPPSEACPGDSNVEKDQWLRIAKKRSSVDDFTTVVSKRFTFERDLTCSEGNQRGSSSSETPGHPYSPSAPYSCPSTSLVPEMTKSYSTGTCQNYNCRKCEGATSTNVKAKYCPNFQNAGTKQSCNWQQNCHAVSPSSMQCDQSALTPGQYGKKPSPQLLSPSGYNQNVTSPVPTSVYFNQSKVEDFLLPDSGNSRLTDSLSPTDNQRLSEVQSLPENKNQIRVSSLAVTSNIIQNQYEVVPSGSNCNVMSCNQSSGDGRCQSMSTASSYPCIEKKSSPTHASCNQIDVRSSLSCPVTSHCSYPISGDSVVSPKDEQILMPQNQLYPQYQQVSVCVSHSATPALSPCPQGYSVEQNLSIPIQSTPSTSPGHYVACPQNVQKQTNSYERQIVNPPNLGLHSVPITSSHKMLYVETGMEGVAAVPEAVIPEQHLTNEDHFHKDTGSVFSNGHFQLYRSSSQQGGKLS</sequence>
<protein>
    <submittedName>
        <fullName evidence="2">Uncharacterized protein</fullName>
    </submittedName>
</protein>
<dbReference type="AlphaFoldDB" id="A0AAN8WVJ7"/>
<comment type="caution">
    <text evidence="2">The sequence shown here is derived from an EMBL/GenBank/DDBJ whole genome shotgun (WGS) entry which is preliminary data.</text>
</comment>
<reference evidence="2 3" key="1">
    <citation type="submission" date="2023-11" db="EMBL/GenBank/DDBJ databases">
        <title>Halocaridina rubra genome assembly.</title>
        <authorList>
            <person name="Smith C."/>
        </authorList>
    </citation>
    <scope>NUCLEOTIDE SEQUENCE [LARGE SCALE GENOMIC DNA]</scope>
    <source>
        <strain evidence="2">EP-1</strain>
        <tissue evidence="2">Whole</tissue>
    </source>
</reference>
<feature type="region of interest" description="Disordered" evidence="1">
    <location>
        <begin position="96"/>
        <end position="137"/>
    </location>
</feature>
<feature type="compositionally biased region" description="Polar residues" evidence="1">
    <location>
        <begin position="173"/>
        <end position="185"/>
    </location>
</feature>
<dbReference type="Proteomes" id="UP001381693">
    <property type="component" value="Unassembled WGS sequence"/>
</dbReference>
<evidence type="ECO:0000313" key="3">
    <source>
        <dbReference type="Proteomes" id="UP001381693"/>
    </source>
</evidence>
<feature type="region of interest" description="Disordered" evidence="1">
    <location>
        <begin position="266"/>
        <end position="286"/>
    </location>
</feature>
<gene>
    <name evidence="2" type="ORF">SK128_001553</name>
</gene>
<evidence type="ECO:0000313" key="2">
    <source>
        <dbReference type="EMBL" id="KAK7073110.1"/>
    </source>
</evidence>